<dbReference type="PANTHER" id="PTHR47547:SF1">
    <property type="entry name" value="ASPARTATE-PROTON SYMPORTER"/>
    <property type="match status" value="1"/>
</dbReference>
<dbReference type="Proteomes" id="UP000437736">
    <property type="component" value="Unassembled WGS sequence"/>
</dbReference>
<gene>
    <name evidence="7" type="ORF">GHK86_06005</name>
</gene>
<keyword evidence="4 5" id="KW-0472">Membrane</keyword>
<feature type="transmembrane region" description="Helical" evidence="5">
    <location>
        <begin position="180"/>
        <end position="199"/>
    </location>
</feature>
<accession>A0ABW9QSD4</accession>
<evidence type="ECO:0000256" key="4">
    <source>
        <dbReference type="ARBA" id="ARBA00023136"/>
    </source>
</evidence>
<dbReference type="EMBL" id="WJHE01000261">
    <property type="protein sequence ID" value="MST32276.1"/>
    <property type="molecule type" value="Genomic_DNA"/>
</dbReference>
<evidence type="ECO:0000256" key="3">
    <source>
        <dbReference type="ARBA" id="ARBA00022989"/>
    </source>
</evidence>
<comment type="subcellular location">
    <subcellularLocation>
        <location evidence="1">Membrane</location>
        <topology evidence="1">Multi-pass membrane protein</topology>
    </subcellularLocation>
</comment>
<feature type="transmembrane region" description="Helical" evidence="5">
    <location>
        <begin position="253"/>
        <end position="282"/>
    </location>
</feature>
<reference evidence="7 8" key="1">
    <citation type="submission" date="2019-11" db="EMBL/GenBank/DDBJ databases">
        <title>Acidiferrimicrobium australis gen. nov., sp. nov., an acidophilic and obligately heterotrophic, member of the Actinobacteria that catalyses dissimilatory oxido- reduction of iron isolated from metal-rich acidic water in Chile.</title>
        <authorList>
            <person name="Gonzalez D."/>
            <person name="Huber K."/>
            <person name="Hedrich S."/>
            <person name="Rojas-Villalobos C."/>
            <person name="Quatrini R."/>
            <person name="Dinamarca M.A."/>
            <person name="Schwarz A."/>
            <person name="Canales C."/>
            <person name="Nancucheo I."/>
        </authorList>
    </citation>
    <scope>NUCLEOTIDE SEQUENCE [LARGE SCALE GENOMIC DNA]</scope>
    <source>
        <strain evidence="7 8">USS-CCA1</strain>
    </source>
</reference>
<evidence type="ECO:0000256" key="1">
    <source>
        <dbReference type="ARBA" id="ARBA00004141"/>
    </source>
</evidence>
<proteinExistence type="predicted"/>
<comment type="caution">
    <text evidence="7">The sequence shown here is derived from an EMBL/GenBank/DDBJ whole genome shotgun (WGS) entry which is preliminary data.</text>
</comment>
<name>A0ABW9QSD4_9ACTN</name>
<feature type="transmembrane region" description="Helical" evidence="5">
    <location>
        <begin position="144"/>
        <end position="168"/>
    </location>
</feature>
<feature type="transmembrane region" description="Helical" evidence="5">
    <location>
        <begin position="302"/>
        <end position="322"/>
    </location>
</feature>
<evidence type="ECO:0000313" key="7">
    <source>
        <dbReference type="EMBL" id="MST32276.1"/>
    </source>
</evidence>
<evidence type="ECO:0000313" key="8">
    <source>
        <dbReference type="Proteomes" id="UP000437736"/>
    </source>
</evidence>
<keyword evidence="3 5" id="KW-1133">Transmembrane helix</keyword>
<feature type="transmembrane region" description="Helical" evidence="5">
    <location>
        <begin position="59"/>
        <end position="79"/>
    </location>
</feature>
<evidence type="ECO:0000256" key="5">
    <source>
        <dbReference type="SAM" id="Phobius"/>
    </source>
</evidence>
<protein>
    <submittedName>
        <fullName evidence="7">Amino acid permease</fullName>
    </submittedName>
</protein>
<dbReference type="InterPro" id="IPR004841">
    <property type="entry name" value="AA-permease/SLC12A_dom"/>
</dbReference>
<feature type="transmembrane region" description="Helical" evidence="5">
    <location>
        <begin position="390"/>
        <end position="409"/>
    </location>
</feature>
<dbReference type="PANTHER" id="PTHR47547">
    <property type="match status" value="1"/>
</dbReference>
<sequence>MATTQASGTTLAGYEEADRGLRKTMGFNSILFMSLGGIIGSGWLLGALASASVAGPAAILSWVIGGIFVIFIAVSYAELSGMLPRTGAIVRYPQLSHGAYTGWMIGWTYWLSAISVPAIEAEAVITYIGGVYPGLGWERVSDGVTLLTGTGTAVGVGFMLFFFALNLFGIRLLSEWNRWFTWWKVLVPTATFVMLFIAFRSTSFHAYGGFFARGTSNIFVAMSTTGVIFAYLGFRQALDYAGESKNPQRDVPLATILSVVIAMILYTLLEVGFIGALNWHAAGLHLGDWAGLSGSKWGGAPLYSALQAAGIGALLTFSNLLIADAAASPSGTGWIYMGTSARTNYGLGVNGYGPKALQRHNRWGIPWISLLIALVIGCVFLVPAPSWYKLVGYITSTTALTYIMGGLGVPIFRRYAPDLPRPFRLGFAKFWAPVGFIAASLLVFWSLFDTLANVYATVFLGLPLFAWYYAVKRGWLRAGPAVALGAVFLAAWVYISIEGGYVLRVTAPAKGSWSFGLYDATLSAAVIFFCAALWLLSNAEGRHSIERSLWFFFLLLAYFPLEFYTQAVSPLSSPPISFLAGSGIAVVIGLVAYYWGVASGYMTDELQAIVDANAAGGGSPVDRGSAVLGH</sequence>
<evidence type="ECO:0000256" key="2">
    <source>
        <dbReference type="ARBA" id="ARBA00022692"/>
    </source>
</evidence>
<feature type="transmembrane region" description="Helical" evidence="5">
    <location>
        <begin position="515"/>
        <end position="536"/>
    </location>
</feature>
<feature type="transmembrane region" description="Helical" evidence="5">
    <location>
        <begin position="454"/>
        <end position="471"/>
    </location>
</feature>
<evidence type="ECO:0000259" key="6">
    <source>
        <dbReference type="Pfam" id="PF00324"/>
    </source>
</evidence>
<dbReference type="Gene3D" id="1.20.1740.10">
    <property type="entry name" value="Amino acid/polyamine transporter I"/>
    <property type="match status" value="1"/>
</dbReference>
<feature type="transmembrane region" description="Helical" evidence="5">
    <location>
        <begin position="430"/>
        <end position="448"/>
    </location>
</feature>
<feature type="transmembrane region" description="Helical" evidence="5">
    <location>
        <begin position="211"/>
        <end position="232"/>
    </location>
</feature>
<dbReference type="InterPro" id="IPR052962">
    <property type="entry name" value="AA_Transporter_AGT"/>
</dbReference>
<dbReference type="Pfam" id="PF00324">
    <property type="entry name" value="AA_permease"/>
    <property type="match status" value="1"/>
</dbReference>
<feature type="transmembrane region" description="Helical" evidence="5">
    <location>
        <begin position="576"/>
        <end position="596"/>
    </location>
</feature>
<feature type="transmembrane region" description="Helical" evidence="5">
    <location>
        <begin position="478"/>
        <end position="495"/>
    </location>
</feature>
<keyword evidence="8" id="KW-1185">Reference proteome</keyword>
<keyword evidence="2 5" id="KW-0812">Transmembrane</keyword>
<feature type="transmembrane region" description="Helical" evidence="5">
    <location>
        <begin position="30"/>
        <end position="53"/>
    </location>
</feature>
<feature type="transmembrane region" description="Helical" evidence="5">
    <location>
        <begin position="365"/>
        <end position="384"/>
    </location>
</feature>
<feature type="domain" description="Amino acid permease/ SLC12A" evidence="6">
    <location>
        <begin position="30"/>
        <end position="401"/>
    </location>
</feature>
<organism evidence="7 8">
    <name type="scientific">Acidiferrimicrobium australe</name>
    <dbReference type="NCBI Taxonomy" id="2664430"/>
    <lineage>
        <taxon>Bacteria</taxon>
        <taxon>Bacillati</taxon>
        <taxon>Actinomycetota</taxon>
        <taxon>Acidimicrobiia</taxon>
        <taxon>Acidimicrobiales</taxon>
        <taxon>Acidimicrobiaceae</taxon>
        <taxon>Acidiferrimicrobium</taxon>
    </lineage>
</organism>
<feature type="transmembrane region" description="Helical" evidence="5">
    <location>
        <begin position="548"/>
        <end position="564"/>
    </location>
</feature>